<dbReference type="SUPFAM" id="SSF48403">
    <property type="entry name" value="Ankyrin repeat"/>
    <property type="match status" value="1"/>
</dbReference>
<organism evidence="4 5">
    <name type="scientific">Hyaloscypha hepaticicola</name>
    <dbReference type="NCBI Taxonomy" id="2082293"/>
    <lineage>
        <taxon>Eukaryota</taxon>
        <taxon>Fungi</taxon>
        <taxon>Dikarya</taxon>
        <taxon>Ascomycota</taxon>
        <taxon>Pezizomycotina</taxon>
        <taxon>Leotiomycetes</taxon>
        <taxon>Helotiales</taxon>
        <taxon>Hyaloscyphaceae</taxon>
        <taxon>Hyaloscypha</taxon>
    </lineage>
</organism>
<dbReference type="OrthoDB" id="195446at2759"/>
<dbReference type="SUPFAM" id="SSF52540">
    <property type="entry name" value="P-loop containing nucleoside triphosphate hydrolases"/>
    <property type="match status" value="1"/>
</dbReference>
<dbReference type="InterPro" id="IPR056884">
    <property type="entry name" value="NPHP3-like_N"/>
</dbReference>
<feature type="domain" description="NACHT" evidence="3">
    <location>
        <begin position="170"/>
        <end position="314"/>
    </location>
</feature>
<dbReference type="InterPro" id="IPR036770">
    <property type="entry name" value="Ankyrin_rpt-contain_sf"/>
</dbReference>
<dbReference type="Pfam" id="PF22939">
    <property type="entry name" value="WHD_GPIID"/>
    <property type="match status" value="1"/>
</dbReference>
<dbReference type="Proteomes" id="UP000235672">
    <property type="component" value="Unassembled WGS sequence"/>
</dbReference>
<accession>A0A2J6PRV0</accession>
<evidence type="ECO:0000256" key="1">
    <source>
        <dbReference type="ARBA" id="ARBA00022737"/>
    </source>
</evidence>
<keyword evidence="1" id="KW-0677">Repeat</keyword>
<gene>
    <name evidence="4" type="ORF">NA56DRAFT_632935</name>
</gene>
<feature type="repeat" description="ANK" evidence="2">
    <location>
        <begin position="694"/>
        <end position="726"/>
    </location>
</feature>
<dbReference type="SMART" id="SM00248">
    <property type="entry name" value="ANK"/>
    <property type="match status" value="3"/>
</dbReference>
<dbReference type="STRING" id="1745343.A0A2J6PRV0"/>
<dbReference type="Pfam" id="PF12796">
    <property type="entry name" value="Ank_2"/>
    <property type="match status" value="2"/>
</dbReference>
<reference evidence="4 5" key="1">
    <citation type="submission" date="2016-05" db="EMBL/GenBank/DDBJ databases">
        <title>A degradative enzymes factory behind the ericoid mycorrhizal symbiosis.</title>
        <authorList>
            <consortium name="DOE Joint Genome Institute"/>
            <person name="Martino E."/>
            <person name="Morin E."/>
            <person name="Grelet G."/>
            <person name="Kuo A."/>
            <person name="Kohler A."/>
            <person name="Daghino S."/>
            <person name="Barry K."/>
            <person name="Choi C."/>
            <person name="Cichocki N."/>
            <person name="Clum A."/>
            <person name="Copeland A."/>
            <person name="Hainaut M."/>
            <person name="Haridas S."/>
            <person name="Labutti K."/>
            <person name="Lindquist E."/>
            <person name="Lipzen A."/>
            <person name="Khouja H.-R."/>
            <person name="Murat C."/>
            <person name="Ohm R."/>
            <person name="Olson A."/>
            <person name="Spatafora J."/>
            <person name="Veneault-Fourrey C."/>
            <person name="Henrissat B."/>
            <person name="Grigoriev I."/>
            <person name="Martin F."/>
            <person name="Perotto S."/>
        </authorList>
    </citation>
    <scope>NUCLEOTIDE SEQUENCE [LARGE SCALE GENOMIC DNA]</scope>
    <source>
        <strain evidence="4 5">UAMH 7357</strain>
    </source>
</reference>
<evidence type="ECO:0000313" key="5">
    <source>
        <dbReference type="Proteomes" id="UP000235672"/>
    </source>
</evidence>
<feature type="repeat" description="ANK" evidence="2">
    <location>
        <begin position="661"/>
        <end position="693"/>
    </location>
</feature>
<name>A0A2J6PRV0_9HELO</name>
<evidence type="ECO:0000256" key="2">
    <source>
        <dbReference type="PROSITE-ProRule" id="PRU00023"/>
    </source>
</evidence>
<dbReference type="PROSITE" id="PS50297">
    <property type="entry name" value="ANK_REP_REGION"/>
    <property type="match status" value="3"/>
</dbReference>
<dbReference type="Gene3D" id="3.40.50.300">
    <property type="entry name" value="P-loop containing nucleotide triphosphate hydrolases"/>
    <property type="match status" value="1"/>
</dbReference>
<dbReference type="PROSITE" id="PS50837">
    <property type="entry name" value="NACHT"/>
    <property type="match status" value="1"/>
</dbReference>
<dbReference type="InterPro" id="IPR027417">
    <property type="entry name" value="P-loop_NTPase"/>
</dbReference>
<dbReference type="InterPro" id="IPR007111">
    <property type="entry name" value="NACHT_NTPase"/>
</dbReference>
<feature type="repeat" description="ANK" evidence="2">
    <location>
        <begin position="611"/>
        <end position="643"/>
    </location>
</feature>
<dbReference type="PRINTS" id="PR01415">
    <property type="entry name" value="ANKYRIN"/>
</dbReference>
<dbReference type="PANTHER" id="PTHR10039">
    <property type="entry name" value="AMELOGENIN"/>
    <property type="match status" value="1"/>
</dbReference>
<dbReference type="InterPro" id="IPR002110">
    <property type="entry name" value="Ankyrin_rpt"/>
</dbReference>
<evidence type="ECO:0000313" key="4">
    <source>
        <dbReference type="EMBL" id="PMD16666.1"/>
    </source>
</evidence>
<dbReference type="PANTHER" id="PTHR10039:SF15">
    <property type="entry name" value="NACHT DOMAIN-CONTAINING PROTEIN"/>
    <property type="match status" value="1"/>
</dbReference>
<dbReference type="AlphaFoldDB" id="A0A2J6PRV0"/>
<keyword evidence="2" id="KW-0040">ANK repeat</keyword>
<dbReference type="Gene3D" id="1.25.40.20">
    <property type="entry name" value="Ankyrin repeat-containing domain"/>
    <property type="match status" value="2"/>
</dbReference>
<sequence>MADPFGTGAGIVGVIGLAIQITQVVVQFGMDWKDAPENVKTFMAELGTLKTVLSETNTNNRPSLLLSQLGPEAPLTTDTNLMLEICRRELDSMLKELKKRGQGHRLGWERLKGAFLAKDTRDSRQTILQWLTPIDFVSQQHDFITRRQEGTGQWLLDSAEFKAWAETDKQTLFCPGIPGAGKTILTSIIVEHLTTRFRNNKSVGIAYLYCNFRRQHEQKPEDLITSLLKQLLQKLSSVPGSVKVLYNQHKDKQPSLDEKLKTLESVIATFSRVYIIIDALDECQLSGGCRPRFLSSILSLQARTGARLFITSRPIPDIKETFKNCLSLEILASDEDIQTYLSGHMSQLPKFVSNKPKLQEEIVTEIVKAVKGMFLLAQLYLSSLEDKTTVKAMKTALKQLQEKAQGTSNDKKLEVLSSAYEQAMERINGQQAGFQLLAKNVLSWITCAKRPLTTLELQHALAVEVGGSELDEENLPQIEDMVSVCAGLVTIDEESGIIRLVHYTTQEYFVRTQRQWFPDAQANITTICVTYLSFDEFESGICQNDDEFEKQLQSNKLYDYAAHNWGYHAREALTLCQGIMEFLQKQAHVEASSQALMATPGHKEYSQEFPRHMTPLHLAAHFGVKVIVQLLLEKGTAVDAAASDGRTPLFWASIAGTSRSNGWTPLFWASNNGHVEVVQLLLEKGAAVDATASDGRTPLSWASSSGHFEVVQLLLEKGAAVDATASDG</sequence>
<dbReference type="InterPro" id="IPR054471">
    <property type="entry name" value="GPIID_WHD"/>
</dbReference>
<proteinExistence type="predicted"/>
<evidence type="ECO:0000259" key="3">
    <source>
        <dbReference type="PROSITE" id="PS50837"/>
    </source>
</evidence>
<dbReference type="EMBL" id="KZ613504">
    <property type="protein sequence ID" value="PMD16666.1"/>
    <property type="molecule type" value="Genomic_DNA"/>
</dbReference>
<dbReference type="PROSITE" id="PS50088">
    <property type="entry name" value="ANK_REPEAT"/>
    <property type="match status" value="3"/>
</dbReference>
<protein>
    <recommendedName>
        <fullName evidence="3">NACHT domain-containing protein</fullName>
    </recommendedName>
</protein>
<keyword evidence="5" id="KW-1185">Reference proteome</keyword>
<dbReference type="Pfam" id="PF24883">
    <property type="entry name" value="NPHP3_N"/>
    <property type="match status" value="1"/>
</dbReference>